<sequence length="328" mass="35948">MSRELEVRGSTVVEELLVVPTVVEVDEEKVEVVDEKVEEVLEAQESKKFKWQPWQDRLLAKQVLSEDPFGSARGQTMKSWEAISDALALIKPVGIMRSGIACKSRCGALIKAHKAKNSLSLQKTGTDEEVSNYTRDMDEILIRSEQQARDPAIKAEAKRKLEKLEDDGKKIRDEAMRGQAKLDSVGKEKATKKRQKRNNELQALQDLSEQLKEQEVEEKALLETMRKEESEFRTTLLQQSQRTEASMNLLVAELQRDRENRAQEHRELLLALLATAQRQGSGSSSSGLSSSGPSGSGPSGSGPSGSGPSGSGPSGSGSSASSSLGIWK</sequence>
<accession>A0A3N4MGJ0</accession>
<evidence type="ECO:0000313" key="3">
    <source>
        <dbReference type="Proteomes" id="UP000267821"/>
    </source>
</evidence>
<feature type="region of interest" description="Disordered" evidence="1">
    <location>
        <begin position="170"/>
        <end position="198"/>
    </location>
</feature>
<evidence type="ECO:0000256" key="1">
    <source>
        <dbReference type="SAM" id="MobiDB-lite"/>
    </source>
</evidence>
<feature type="compositionally biased region" description="Gly residues" evidence="1">
    <location>
        <begin position="294"/>
        <end position="315"/>
    </location>
</feature>
<feature type="region of interest" description="Disordered" evidence="1">
    <location>
        <begin position="276"/>
        <end position="328"/>
    </location>
</feature>
<evidence type="ECO:0000313" key="2">
    <source>
        <dbReference type="EMBL" id="RPB27955.1"/>
    </source>
</evidence>
<name>A0A3N4MGJ0_9PEZI</name>
<feature type="compositionally biased region" description="Low complexity" evidence="1">
    <location>
        <begin position="316"/>
        <end position="328"/>
    </location>
</feature>
<organism evidence="2 3">
    <name type="scientific">Terfezia boudieri ATCC MYA-4762</name>
    <dbReference type="NCBI Taxonomy" id="1051890"/>
    <lineage>
        <taxon>Eukaryota</taxon>
        <taxon>Fungi</taxon>
        <taxon>Dikarya</taxon>
        <taxon>Ascomycota</taxon>
        <taxon>Pezizomycotina</taxon>
        <taxon>Pezizomycetes</taxon>
        <taxon>Pezizales</taxon>
        <taxon>Pezizaceae</taxon>
        <taxon>Terfezia</taxon>
    </lineage>
</organism>
<dbReference type="STRING" id="1051890.A0A3N4MGJ0"/>
<dbReference type="OrthoDB" id="5429644at2759"/>
<dbReference type="InParanoid" id="A0A3N4MGJ0"/>
<evidence type="ECO:0008006" key="4">
    <source>
        <dbReference type="Google" id="ProtNLM"/>
    </source>
</evidence>
<dbReference type="Proteomes" id="UP000267821">
    <property type="component" value="Unassembled WGS sequence"/>
</dbReference>
<proteinExistence type="predicted"/>
<feature type="compositionally biased region" description="Low complexity" evidence="1">
    <location>
        <begin position="276"/>
        <end position="293"/>
    </location>
</feature>
<dbReference type="AlphaFoldDB" id="A0A3N4MGJ0"/>
<dbReference type="EMBL" id="ML121530">
    <property type="protein sequence ID" value="RPB27955.1"/>
    <property type="molecule type" value="Genomic_DNA"/>
</dbReference>
<reference evidence="2 3" key="1">
    <citation type="journal article" date="2018" name="Nat. Ecol. Evol.">
        <title>Pezizomycetes genomes reveal the molecular basis of ectomycorrhizal truffle lifestyle.</title>
        <authorList>
            <person name="Murat C."/>
            <person name="Payen T."/>
            <person name="Noel B."/>
            <person name="Kuo A."/>
            <person name="Morin E."/>
            <person name="Chen J."/>
            <person name="Kohler A."/>
            <person name="Krizsan K."/>
            <person name="Balestrini R."/>
            <person name="Da Silva C."/>
            <person name="Montanini B."/>
            <person name="Hainaut M."/>
            <person name="Levati E."/>
            <person name="Barry K.W."/>
            <person name="Belfiori B."/>
            <person name="Cichocki N."/>
            <person name="Clum A."/>
            <person name="Dockter R.B."/>
            <person name="Fauchery L."/>
            <person name="Guy J."/>
            <person name="Iotti M."/>
            <person name="Le Tacon F."/>
            <person name="Lindquist E.A."/>
            <person name="Lipzen A."/>
            <person name="Malagnac F."/>
            <person name="Mello A."/>
            <person name="Molinier V."/>
            <person name="Miyauchi S."/>
            <person name="Poulain J."/>
            <person name="Riccioni C."/>
            <person name="Rubini A."/>
            <person name="Sitrit Y."/>
            <person name="Splivallo R."/>
            <person name="Traeger S."/>
            <person name="Wang M."/>
            <person name="Zifcakova L."/>
            <person name="Wipf D."/>
            <person name="Zambonelli A."/>
            <person name="Paolocci F."/>
            <person name="Nowrousian M."/>
            <person name="Ottonello S."/>
            <person name="Baldrian P."/>
            <person name="Spatafora J.W."/>
            <person name="Henrissat B."/>
            <person name="Nagy L.G."/>
            <person name="Aury J.M."/>
            <person name="Wincker P."/>
            <person name="Grigoriev I.V."/>
            <person name="Bonfante P."/>
            <person name="Martin F.M."/>
        </authorList>
    </citation>
    <scope>NUCLEOTIDE SEQUENCE [LARGE SCALE GENOMIC DNA]</scope>
    <source>
        <strain evidence="2 3">ATCC MYA-4762</strain>
    </source>
</reference>
<gene>
    <name evidence="2" type="ORF">L211DRAFT_865401</name>
</gene>
<keyword evidence="3" id="KW-1185">Reference proteome</keyword>
<protein>
    <recommendedName>
        <fullName evidence="4">Myb-like domain-containing protein</fullName>
    </recommendedName>
</protein>